<dbReference type="PANTHER" id="PTHR43581:SF2">
    <property type="entry name" value="EXCINUCLEASE ATPASE SUBUNIT"/>
    <property type="match status" value="1"/>
</dbReference>
<name>A0ABV1VBF9_9ACTN</name>
<evidence type="ECO:0000313" key="3">
    <source>
        <dbReference type="EMBL" id="MER6903834.1"/>
    </source>
</evidence>
<dbReference type="InterPro" id="IPR027417">
    <property type="entry name" value="P-loop_NTPase"/>
</dbReference>
<protein>
    <submittedName>
        <fullName evidence="3">AAA family ATPase</fullName>
    </submittedName>
</protein>
<dbReference type="Pfam" id="PF13304">
    <property type="entry name" value="AAA_21"/>
    <property type="match status" value="1"/>
</dbReference>
<dbReference type="InterPro" id="IPR051396">
    <property type="entry name" value="Bact_Antivir_Def_Nuclease"/>
</dbReference>
<dbReference type="Gene3D" id="3.40.50.300">
    <property type="entry name" value="P-loop containing nucleotide triphosphate hydrolases"/>
    <property type="match status" value="2"/>
</dbReference>
<proteinExistence type="predicted"/>
<sequence length="447" mass="48809">MYVTRVQLRNIKGFSGKRTVDLVLPGGSGWTVLAGRNSSGKSTVLQAIALALGGPAVARALVTDFTGWITNGAKRGDVEVHVTSQPGLDGFVGPGNTPLDEISLGLQWTRPMPEEHRGWQRPVMAPLDVRGRSGPRGPWTENPIGWFCAGYGPFRRLTGGSSEAQRLMVNQGPSGRLATLFHEDASLAEGVTWLVDLRLRAYEDKHGVAGPLLKKVLDLLQDGLLPDRYQIKRVTADGLWVVEDGLKGPGFPLQEMSDGYRTVAALVLDIVRQIHGCYGHLETAPTAGGGVAVLQPGVVLIDEVDAHLHVTWQRKIGGWLREHFPNIQFIVSSHSPYICQAADEGGLIRLSGVDEHQAPEVVAEDLYRRVVYGSGDDAVLSELFGLETPYSGRAEQYRQRLVALERKVYAETATAEEVVEYQELGRLLTSSLESRVAEVSARLEQER</sequence>
<dbReference type="PANTHER" id="PTHR43581">
    <property type="entry name" value="ATP/GTP PHOSPHATASE"/>
    <property type="match status" value="1"/>
</dbReference>
<feature type="domain" description="Rad50/SbcC-type AAA" evidence="2">
    <location>
        <begin position="5"/>
        <end position="81"/>
    </location>
</feature>
<feature type="domain" description="ATPase AAA-type core" evidence="1">
    <location>
        <begin position="248"/>
        <end position="338"/>
    </location>
</feature>
<comment type="caution">
    <text evidence="3">The sequence shown here is derived from an EMBL/GenBank/DDBJ whole genome shotgun (WGS) entry which is preliminary data.</text>
</comment>
<evidence type="ECO:0000313" key="4">
    <source>
        <dbReference type="Proteomes" id="UP001490330"/>
    </source>
</evidence>
<dbReference type="RefSeq" id="WP_350715475.1">
    <property type="nucleotide sequence ID" value="NZ_JBEPCO010000002.1"/>
</dbReference>
<dbReference type="Proteomes" id="UP001490330">
    <property type="component" value="Unassembled WGS sequence"/>
</dbReference>
<dbReference type="Pfam" id="PF13476">
    <property type="entry name" value="AAA_23"/>
    <property type="match status" value="1"/>
</dbReference>
<dbReference type="EMBL" id="JBEPCV010000005">
    <property type="protein sequence ID" value="MER6903834.1"/>
    <property type="molecule type" value="Genomic_DNA"/>
</dbReference>
<evidence type="ECO:0000259" key="2">
    <source>
        <dbReference type="Pfam" id="PF13476"/>
    </source>
</evidence>
<dbReference type="SUPFAM" id="SSF52540">
    <property type="entry name" value="P-loop containing nucleoside triphosphate hydrolases"/>
    <property type="match status" value="1"/>
</dbReference>
<accession>A0ABV1VBF9</accession>
<keyword evidence="4" id="KW-1185">Reference proteome</keyword>
<dbReference type="InterPro" id="IPR038729">
    <property type="entry name" value="Rad50/SbcC_AAA"/>
</dbReference>
<organism evidence="3 4">
    <name type="scientific">Streptomyces flaveolus</name>
    <dbReference type="NCBI Taxonomy" id="67297"/>
    <lineage>
        <taxon>Bacteria</taxon>
        <taxon>Bacillati</taxon>
        <taxon>Actinomycetota</taxon>
        <taxon>Actinomycetes</taxon>
        <taxon>Kitasatosporales</taxon>
        <taxon>Streptomycetaceae</taxon>
        <taxon>Streptomyces</taxon>
    </lineage>
</organism>
<dbReference type="InterPro" id="IPR003959">
    <property type="entry name" value="ATPase_AAA_core"/>
</dbReference>
<evidence type="ECO:0000259" key="1">
    <source>
        <dbReference type="Pfam" id="PF13304"/>
    </source>
</evidence>
<gene>
    <name evidence="3" type="ORF">ABT322_08600</name>
</gene>
<reference evidence="3 4" key="1">
    <citation type="submission" date="2024-06" db="EMBL/GenBank/DDBJ databases">
        <title>The Natural Products Discovery Center: Release of the First 8490 Sequenced Strains for Exploring Actinobacteria Biosynthetic Diversity.</title>
        <authorList>
            <person name="Kalkreuter E."/>
            <person name="Kautsar S.A."/>
            <person name="Yang D."/>
            <person name="Bader C.D."/>
            <person name="Teijaro C.N."/>
            <person name="Fluegel L."/>
            <person name="Davis C.M."/>
            <person name="Simpson J.R."/>
            <person name="Lauterbach L."/>
            <person name="Steele A.D."/>
            <person name="Gui C."/>
            <person name="Meng S."/>
            <person name="Li G."/>
            <person name="Viehrig K."/>
            <person name="Ye F."/>
            <person name="Su P."/>
            <person name="Kiefer A.F."/>
            <person name="Nichols A."/>
            <person name="Cepeda A.J."/>
            <person name="Yan W."/>
            <person name="Fan B."/>
            <person name="Jiang Y."/>
            <person name="Adhikari A."/>
            <person name="Zheng C.-J."/>
            <person name="Schuster L."/>
            <person name="Cowan T.M."/>
            <person name="Smanski M.J."/>
            <person name="Chevrette M.G."/>
            <person name="De Carvalho L.P.S."/>
            <person name="Shen B."/>
        </authorList>
    </citation>
    <scope>NUCLEOTIDE SEQUENCE [LARGE SCALE GENOMIC DNA]</scope>
    <source>
        <strain evidence="3 4">NPDC000632</strain>
    </source>
</reference>